<keyword evidence="3" id="KW-1185">Reference proteome</keyword>
<dbReference type="Proteomes" id="UP001501822">
    <property type="component" value="Unassembled WGS sequence"/>
</dbReference>
<reference evidence="3" key="1">
    <citation type="journal article" date="2019" name="Int. J. Syst. Evol. Microbiol.">
        <title>The Global Catalogue of Microorganisms (GCM) 10K type strain sequencing project: providing services to taxonomists for standard genome sequencing and annotation.</title>
        <authorList>
            <consortium name="The Broad Institute Genomics Platform"/>
            <consortium name="The Broad Institute Genome Sequencing Center for Infectious Disease"/>
            <person name="Wu L."/>
            <person name="Ma J."/>
        </authorList>
    </citation>
    <scope>NUCLEOTIDE SEQUENCE [LARGE SCALE GENOMIC DNA]</scope>
    <source>
        <strain evidence="3">JCM 3146</strain>
    </source>
</reference>
<protein>
    <submittedName>
        <fullName evidence="2">Uncharacterized protein</fullName>
    </submittedName>
</protein>
<evidence type="ECO:0000256" key="1">
    <source>
        <dbReference type="SAM" id="MobiDB-lite"/>
    </source>
</evidence>
<sequence length="237" mass="26663">MVVPTAARSTVLCQQFARRRTREPAALTAEMCLVVVPRLDRPPCQIDVSGILLVDRGLDTGDEALETQDAVQLLGSDADRGPAAASQLAFRDRQQRRQGSGSANGSGHETRDRLVHHRVQFTDGPREERLENRERGLWRGGFPENVRQADHVVPDIGSRDVLIDKLIGRHTDQTTQHPRTQPYPDDRASRWYVVIRRRGQRPEQPRQFAEDTPHLGATVRHVPLRHDPVADLLDPNG</sequence>
<comment type="caution">
    <text evidence="2">The sequence shown here is derived from an EMBL/GenBank/DDBJ whole genome shotgun (WGS) entry which is preliminary data.</text>
</comment>
<evidence type="ECO:0000313" key="2">
    <source>
        <dbReference type="EMBL" id="GAA0335685.1"/>
    </source>
</evidence>
<feature type="region of interest" description="Disordered" evidence="1">
    <location>
        <begin position="76"/>
        <end position="116"/>
    </location>
</feature>
<feature type="compositionally biased region" description="Low complexity" evidence="1">
    <location>
        <begin position="97"/>
        <end position="107"/>
    </location>
</feature>
<accession>A0ABP3G5R3</accession>
<name>A0ABP3G5R3_9ACTN</name>
<evidence type="ECO:0000313" key="3">
    <source>
        <dbReference type="Proteomes" id="UP001501822"/>
    </source>
</evidence>
<organism evidence="2 3">
    <name type="scientific">Actinoallomurus spadix</name>
    <dbReference type="NCBI Taxonomy" id="79912"/>
    <lineage>
        <taxon>Bacteria</taxon>
        <taxon>Bacillati</taxon>
        <taxon>Actinomycetota</taxon>
        <taxon>Actinomycetes</taxon>
        <taxon>Streptosporangiales</taxon>
        <taxon>Thermomonosporaceae</taxon>
        <taxon>Actinoallomurus</taxon>
    </lineage>
</organism>
<gene>
    <name evidence="2" type="ORF">GCM10010151_26740</name>
</gene>
<dbReference type="EMBL" id="BAAABM010000016">
    <property type="protein sequence ID" value="GAA0335685.1"/>
    <property type="molecule type" value="Genomic_DNA"/>
</dbReference>
<proteinExistence type="predicted"/>